<organism evidence="1 2">
    <name type="scientific">Candidatus Accumulibacter phosphatis</name>
    <dbReference type="NCBI Taxonomy" id="327160"/>
    <lineage>
        <taxon>Bacteria</taxon>
        <taxon>Pseudomonadati</taxon>
        <taxon>Pseudomonadota</taxon>
        <taxon>Betaproteobacteria</taxon>
        <taxon>Candidatus Accumulibacter</taxon>
    </lineage>
</organism>
<dbReference type="Proteomes" id="UP000020077">
    <property type="component" value="Unassembled WGS sequence"/>
</dbReference>
<evidence type="ECO:0000313" key="2">
    <source>
        <dbReference type="Proteomes" id="UP000020077"/>
    </source>
</evidence>
<evidence type="ECO:0000313" key="1">
    <source>
        <dbReference type="EMBL" id="KFB72326.1"/>
    </source>
</evidence>
<protein>
    <submittedName>
        <fullName evidence="1">Uncharacterized protein</fullName>
    </submittedName>
</protein>
<comment type="caution">
    <text evidence="1">The sequence shown here is derived from an EMBL/GenBank/DDBJ whole genome shotgun (WGS) entry which is preliminary data.</text>
</comment>
<dbReference type="EMBL" id="JDVG02000403">
    <property type="protein sequence ID" value="KFB72326.1"/>
    <property type="molecule type" value="Genomic_DNA"/>
</dbReference>
<dbReference type="AlphaFoldDB" id="A0A080LUU1"/>
<reference evidence="1 2" key="1">
    <citation type="submission" date="2014-02" db="EMBL/GenBank/DDBJ databases">
        <title>Expanding our view of genomic diversity in Candidatus Accumulibacter clades.</title>
        <authorList>
            <person name="Skennerton C.T."/>
            <person name="Barr J.J."/>
            <person name="Slater F.R."/>
            <person name="Bond P.L."/>
            <person name="Tyson G.W."/>
        </authorList>
    </citation>
    <scope>NUCLEOTIDE SEQUENCE [LARGE SCALE GENOMIC DNA]</scope>
    <source>
        <strain evidence="2">BA-91</strain>
    </source>
</reference>
<gene>
    <name evidence="1" type="ORF">AW09_002493</name>
</gene>
<proteinExistence type="predicted"/>
<sequence>MGRKRILPIQKTGSGQRVSVCGGGGVESIRRMSRDVWLSGKIARQAFRGAGRAALEGGGIKDSGVNKARIYLGVGLVSLMCLSQPASAGLDWSDKSSTGFQWLRGEPYPEIEALARGLRGGYDTPGDVLWDIGMANWNNSLAVAFGCGSSGSCWGIPSTSTPVVLVSSGSDVSSTGVSASSSSLEGAVLRASSSTQYNPEYDHQYAFAGALLRDWIYFEGDIPEGG</sequence>
<accession>A0A080LUU1</accession>
<name>A0A080LUU1_9PROT</name>